<accession>A0AA42C794</accession>
<dbReference type="Proteomes" id="UP001163821">
    <property type="component" value="Unassembled WGS sequence"/>
</dbReference>
<gene>
    <name evidence="1" type="ORF">N2K84_11450</name>
</gene>
<dbReference type="InterPro" id="IPR045613">
    <property type="entry name" value="DUF6448"/>
</dbReference>
<comment type="caution">
    <text evidence="1">The sequence shown here is derived from an EMBL/GenBank/DDBJ whole genome shotgun (WGS) entry which is preliminary data.</text>
</comment>
<evidence type="ECO:0000313" key="2">
    <source>
        <dbReference type="Proteomes" id="UP001163821"/>
    </source>
</evidence>
<evidence type="ECO:0000313" key="1">
    <source>
        <dbReference type="EMBL" id="MCW0483349.1"/>
    </source>
</evidence>
<organism evidence="1 2">
    <name type="scientific">Gaoshiqia sediminis</name>
    <dbReference type="NCBI Taxonomy" id="2986998"/>
    <lineage>
        <taxon>Bacteria</taxon>
        <taxon>Pseudomonadati</taxon>
        <taxon>Bacteroidota</taxon>
        <taxon>Bacteroidia</taxon>
        <taxon>Marinilabiliales</taxon>
        <taxon>Prolixibacteraceae</taxon>
        <taxon>Gaoshiqia</taxon>
    </lineage>
</organism>
<dbReference type="RefSeq" id="WP_282591951.1">
    <property type="nucleotide sequence ID" value="NZ_JAPAAF010000015.1"/>
</dbReference>
<name>A0AA42C794_9BACT</name>
<dbReference type="EMBL" id="JAPAAF010000015">
    <property type="protein sequence ID" value="MCW0483349.1"/>
    <property type="molecule type" value="Genomic_DNA"/>
</dbReference>
<protein>
    <submittedName>
        <fullName evidence="1">DUF6448 family protein</fullName>
    </submittedName>
</protein>
<dbReference type="Pfam" id="PF20046">
    <property type="entry name" value="DUF6448"/>
    <property type="match status" value="1"/>
</dbReference>
<sequence>MRYSIVEKYFFETLVRLHRETEGAPYTGLKEAGTAKAIVKLSDDALSKGQVDPLISNLNHHIAEVVREKFAKVSEIDQVKDQSVQAGREYVAAYVDYTHTLEAIHDVLDHSNHPHSGH</sequence>
<proteinExistence type="predicted"/>
<reference evidence="1" key="1">
    <citation type="submission" date="2022-10" db="EMBL/GenBank/DDBJ databases">
        <title>Gaoshiqiia sediminis gen. nov., sp. nov., isolated from coastal sediment.</title>
        <authorList>
            <person name="Yu W.X."/>
            <person name="Mu D.S."/>
            <person name="Du J.Z."/>
            <person name="Liang Y.Q."/>
        </authorList>
    </citation>
    <scope>NUCLEOTIDE SEQUENCE</scope>
    <source>
        <strain evidence="1">A06</strain>
    </source>
</reference>
<dbReference type="AlphaFoldDB" id="A0AA42C794"/>
<keyword evidence="2" id="KW-1185">Reference proteome</keyword>